<keyword evidence="1" id="KW-0812">Transmembrane</keyword>
<proteinExistence type="predicted"/>
<dbReference type="EMBL" id="MVDE01000072">
    <property type="protein sequence ID" value="PKQ60297.1"/>
    <property type="molecule type" value="Genomic_DNA"/>
</dbReference>
<feature type="transmembrane region" description="Helical" evidence="1">
    <location>
        <begin position="63"/>
        <end position="86"/>
    </location>
</feature>
<accession>A0A2N3HQI6</accession>
<sequence length="87" mass="9613">MNTFLILLIAFLISAFISSFIAAFTRIPYKNKFSSQLSILENAVKNGNANFGQRLTLFGVNMIGSFVAPPVYIKALIIAVILFLILK</sequence>
<dbReference type="AlphaFoldDB" id="A0A2N3HQI6"/>
<reference evidence="2 3" key="1">
    <citation type="journal article" date="2017" name="Front. Microbiol.">
        <title>Labilibaculum manganireducens gen. nov., sp. nov. and Labilibaculum filiforme sp. nov., Novel Bacteroidetes Isolated from Subsurface Sediments of the Baltic Sea.</title>
        <authorList>
            <person name="Vandieken V."/>
            <person name="Marshall I.P."/>
            <person name="Niemann H."/>
            <person name="Engelen B."/>
            <person name="Cypionka H."/>
        </authorList>
    </citation>
    <scope>NUCLEOTIDE SEQUENCE [LARGE SCALE GENOMIC DNA]</scope>
    <source>
        <strain evidence="2 3">59.10-2M</strain>
    </source>
</reference>
<dbReference type="Proteomes" id="UP000233618">
    <property type="component" value="Unassembled WGS sequence"/>
</dbReference>
<gene>
    <name evidence="2" type="ORF">BZG01_21125</name>
</gene>
<keyword evidence="1" id="KW-1133">Transmembrane helix</keyword>
<evidence type="ECO:0000313" key="3">
    <source>
        <dbReference type="Proteomes" id="UP000233618"/>
    </source>
</evidence>
<evidence type="ECO:0000256" key="1">
    <source>
        <dbReference type="SAM" id="Phobius"/>
    </source>
</evidence>
<comment type="caution">
    <text evidence="2">The sequence shown here is derived from an EMBL/GenBank/DDBJ whole genome shotgun (WGS) entry which is preliminary data.</text>
</comment>
<dbReference type="RefSeq" id="WP_101311828.1">
    <property type="nucleotide sequence ID" value="NZ_MVDE01000072.1"/>
</dbReference>
<evidence type="ECO:0000313" key="2">
    <source>
        <dbReference type="EMBL" id="PKQ60297.1"/>
    </source>
</evidence>
<protein>
    <submittedName>
        <fullName evidence="2">Uncharacterized protein</fullName>
    </submittedName>
</protein>
<keyword evidence="1" id="KW-0472">Membrane</keyword>
<organism evidence="2 3">
    <name type="scientific">Labilibaculum manganireducens</name>
    <dbReference type="NCBI Taxonomy" id="1940525"/>
    <lineage>
        <taxon>Bacteria</taxon>
        <taxon>Pseudomonadati</taxon>
        <taxon>Bacteroidota</taxon>
        <taxon>Bacteroidia</taxon>
        <taxon>Marinilabiliales</taxon>
        <taxon>Marinifilaceae</taxon>
        <taxon>Labilibaculum</taxon>
    </lineage>
</organism>
<name>A0A2N3HQI6_9BACT</name>
<keyword evidence="3" id="KW-1185">Reference proteome</keyword>